<protein>
    <submittedName>
        <fullName evidence="1">3008_t:CDS:1</fullName>
    </submittedName>
</protein>
<gene>
    <name evidence="1" type="ORF">FCALED_LOCUS15854</name>
</gene>
<reference evidence="1" key="1">
    <citation type="submission" date="2021-06" db="EMBL/GenBank/DDBJ databases">
        <authorList>
            <person name="Kallberg Y."/>
            <person name="Tangrot J."/>
            <person name="Rosling A."/>
        </authorList>
    </citation>
    <scope>NUCLEOTIDE SEQUENCE</scope>
    <source>
        <strain evidence="1">UK204</strain>
    </source>
</reference>
<sequence>TDSSDMKEILRNNSDIHSENTGLEADTNINQIISSHLLPYAVIDLKDGKL</sequence>
<name>A0A9N9NNG3_9GLOM</name>
<dbReference type="Proteomes" id="UP000789570">
    <property type="component" value="Unassembled WGS sequence"/>
</dbReference>
<dbReference type="EMBL" id="CAJVPQ010016014">
    <property type="protein sequence ID" value="CAG8744411.1"/>
    <property type="molecule type" value="Genomic_DNA"/>
</dbReference>
<organism evidence="1 2">
    <name type="scientific">Funneliformis caledonium</name>
    <dbReference type="NCBI Taxonomy" id="1117310"/>
    <lineage>
        <taxon>Eukaryota</taxon>
        <taxon>Fungi</taxon>
        <taxon>Fungi incertae sedis</taxon>
        <taxon>Mucoromycota</taxon>
        <taxon>Glomeromycotina</taxon>
        <taxon>Glomeromycetes</taxon>
        <taxon>Glomerales</taxon>
        <taxon>Glomeraceae</taxon>
        <taxon>Funneliformis</taxon>
    </lineage>
</organism>
<dbReference type="AlphaFoldDB" id="A0A9N9NNG3"/>
<evidence type="ECO:0000313" key="1">
    <source>
        <dbReference type="EMBL" id="CAG8744411.1"/>
    </source>
</evidence>
<evidence type="ECO:0000313" key="2">
    <source>
        <dbReference type="Proteomes" id="UP000789570"/>
    </source>
</evidence>
<accession>A0A9N9NNG3</accession>
<keyword evidence="2" id="KW-1185">Reference proteome</keyword>
<feature type="non-terminal residue" evidence="1">
    <location>
        <position position="1"/>
    </location>
</feature>
<proteinExistence type="predicted"/>
<comment type="caution">
    <text evidence="1">The sequence shown here is derived from an EMBL/GenBank/DDBJ whole genome shotgun (WGS) entry which is preliminary data.</text>
</comment>